<dbReference type="InterPro" id="IPR029058">
    <property type="entry name" value="AB_hydrolase_fold"/>
</dbReference>
<dbReference type="Pfam" id="PF08242">
    <property type="entry name" value="Methyltransf_12"/>
    <property type="match status" value="1"/>
</dbReference>
<keyword evidence="14" id="KW-1185">Reference proteome</keyword>
<dbReference type="InterPro" id="IPR014043">
    <property type="entry name" value="Acyl_transferase_dom"/>
</dbReference>
<dbReference type="InterPro" id="IPR014031">
    <property type="entry name" value="Ketoacyl_synth_C"/>
</dbReference>
<reference evidence="13 14" key="1">
    <citation type="submission" date="2024-07" db="EMBL/GenBank/DDBJ databases">
        <title>Section-level genome sequencing and comparative genomics of Aspergillus sections Usti and Cavernicolus.</title>
        <authorList>
            <consortium name="Lawrence Berkeley National Laboratory"/>
            <person name="Nybo J.L."/>
            <person name="Vesth T.C."/>
            <person name="Theobald S."/>
            <person name="Frisvad J.C."/>
            <person name="Larsen T.O."/>
            <person name="Kjaerboelling I."/>
            <person name="Rothschild-Mancinelli K."/>
            <person name="Lyhne E.K."/>
            <person name="Kogle M.E."/>
            <person name="Barry K."/>
            <person name="Clum A."/>
            <person name="Na H."/>
            <person name="Ledsgaard L."/>
            <person name="Lin J."/>
            <person name="Lipzen A."/>
            <person name="Kuo A."/>
            <person name="Riley R."/>
            <person name="Mondo S."/>
            <person name="Labutti K."/>
            <person name="Haridas S."/>
            <person name="Pangalinan J."/>
            <person name="Salamov A.A."/>
            <person name="Simmons B.A."/>
            <person name="Magnuson J.K."/>
            <person name="Chen J."/>
            <person name="Drula E."/>
            <person name="Henrissat B."/>
            <person name="Wiebenga A."/>
            <person name="Lubbers R.J."/>
            <person name="Gomes A.C."/>
            <person name="Makela M.R."/>
            <person name="Stajich J."/>
            <person name="Grigoriev I.V."/>
            <person name="Mortensen U.H."/>
            <person name="De Vries R.P."/>
            <person name="Baker S.E."/>
            <person name="Andersen M.R."/>
        </authorList>
    </citation>
    <scope>NUCLEOTIDE SEQUENCE [LARGE SCALE GENOMIC DNA]</scope>
    <source>
        <strain evidence="13 14">CBS 588.65</strain>
    </source>
</reference>
<dbReference type="PROSITE" id="PS52019">
    <property type="entry name" value="PKS_MFAS_DH"/>
    <property type="match status" value="1"/>
</dbReference>
<dbReference type="InterPro" id="IPR049552">
    <property type="entry name" value="PKS_DH_N"/>
</dbReference>
<dbReference type="SUPFAM" id="SSF52151">
    <property type="entry name" value="FabD/lysophospholipase-like"/>
    <property type="match status" value="1"/>
</dbReference>
<comment type="caution">
    <text evidence="13">The sequence shown here is derived from an EMBL/GenBank/DDBJ whole genome shotgun (WGS) entry which is preliminary data.</text>
</comment>
<evidence type="ECO:0000256" key="8">
    <source>
        <dbReference type="PROSITE-ProRule" id="PRU01363"/>
    </source>
</evidence>
<dbReference type="Gene3D" id="3.40.50.1820">
    <property type="entry name" value="alpha/beta hydrolase"/>
    <property type="match status" value="1"/>
</dbReference>
<evidence type="ECO:0000259" key="10">
    <source>
        <dbReference type="PROSITE" id="PS50075"/>
    </source>
</evidence>
<dbReference type="CDD" id="cd02440">
    <property type="entry name" value="AdoMet_MTases"/>
    <property type="match status" value="1"/>
</dbReference>
<name>A0ABR4GT91_9EURO</name>
<feature type="region of interest" description="N-terminal hotdog fold" evidence="8">
    <location>
        <begin position="1317"/>
        <end position="1443"/>
    </location>
</feature>
<dbReference type="SUPFAM" id="SSF53474">
    <property type="entry name" value="alpha/beta-Hydrolases"/>
    <property type="match status" value="1"/>
</dbReference>
<dbReference type="InterPro" id="IPR041068">
    <property type="entry name" value="HTH_51"/>
</dbReference>
<dbReference type="InterPro" id="IPR001375">
    <property type="entry name" value="Peptidase_S9_cat"/>
</dbReference>
<dbReference type="InterPro" id="IPR049900">
    <property type="entry name" value="PKS_mFAS_DH"/>
</dbReference>
<dbReference type="Gene3D" id="3.40.50.150">
    <property type="entry name" value="Vaccinia Virus protein VP39"/>
    <property type="match status" value="1"/>
</dbReference>
<dbReference type="SUPFAM" id="SSF53901">
    <property type="entry name" value="Thiolase-like"/>
    <property type="match status" value="1"/>
</dbReference>
<dbReference type="InterPro" id="IPR020841">
    <property type="entry name" value="PKS_Beta-ketoAc_synthase_dom"/>
</dbReference>
<feature type="region of interest" description="C-terminal hotdog fold" evidence="8">
    <location>
        <begin position="1453"/>
        <end position="1603"/>
    </location>
</feature>
<dbReference type="Gene3D" id="3.30.70.3290">
    <property type="match status" value="1"/>
</dbReference>
<dbReference type="Gene3D" id="3.40.47.10">
    <property type="match status" value="1"/>
</dbReference>
<feature type="compositionally biased region" description="Low complexity" evidence="9">
    <location>
        <begin position="1750"/>
        <end position="1760"/>
    </location>
</feature>
<feature type="active site" description="Proton acceptor; for dehydratase activity" evidence="8">
    <location>
        <position position="1352"/>
    </location>
</feature>
<dbReference type="Pfam" id="PF02801">
    <property type="entry name" value="Ketoacyl-synt_C"/>
    <property type="match status" value="1"/>
</dbReference>
<dbReference type="PROSITE" id="PS00606">
    <property type="entry name" value="KS3_1"/>
    <property type="match status" value="1"/>
</dbReference>
<evidence type="ECO:0000256" key="5">
    <source>
        <dbReference type="ARBA" id="ARBA00022679"/>
    </source>
</evidence>
<dbReference type="SUPFAM" id="SSF53335">
    <property type="entry name" value="S-adenosyl-L-methionine-dependent methyltransferases"/>
    <property type="match status" value="1"/>
</dbReference>
<evidence type="ECO:0000256" key="4">
    <source>
        <dbReference type="ARBA" id="ARBA00022603"/>
    </source>
</evidence>
<feature type="region of interest" description="Disordered" evidence="9">
    <location>
        <begin position="1747"/>
        <end position="1766"/>
    </location>
</feature>
<dbReference type="EMBL" id="JBFXLT010000193">
    <property type="protein sequence ID" value="KAL2802294.1"/>
    <property type="molecule type" value="Genomic_DNA"/>
</dbReference>
<comment type="catalytic activity">
    <reaction evidence="7">
        <text>3 malonyl-CoA + acetyl-CoA + 2 S-adenosyl-L-methionine = 3,5-dimethylorsellinate + 2 S-adenosyl-L-homocysteine + 3 CO2 + 4 CoA</text>
        <dbReference type="Rhea" id="RHEA:49628"/>
        <dbReference type="ChEBI" id="CHEBI:16526"/>
        <dbReference type="ChEBI" id="CHEBI:57287"/>
        <dbReference type="ChEBI" id="CHEBI:57288"/>
        <dbReference type="ChEBI" id="CHEBI:57384"/>
        <dbReference type="ChEBI" id="CHEBI:57856"/>
        <dbReference type="ChEBI" id="CHEBI:59789"/>
        <dbReference type="ChEBI" id="CHEBI:131856"/>
    </reaction>
    <physiologicalReaction direction="left-to-right" evidence="7">
        <dbReference type="Rhea" id="RHEA:49629"/>
    </physiologicalReaction>
</comment>
<evidence type="ECO:0000313" key="14">
    <source>
        <dbReference type="Proteomes" id="UP001610334"/>
    </source>
</evidence>
<dbReference type="InterPro" id="IPR042104">
    <property type="entry name" value="PKS_dehydratase_sf"/>
</dbReference>
<evidence type="ECO:0000256" key="1">
    <source>
        <dbReference type="ARBA" id="ARBA00004721"/>
    </source>
</evidence>
<feature type="domain" description="Carrier" evidence="10">
    <location>
        <begin position="1650"/>
        <end position="1727"/>
    </location>
</feature>
<dbReference type="InterPro" id="IPR036736">
    <property type="entry name" value="ACP-like_sf"/>
</dbReference>
<dbReference type="InterPro" id="IPR014030">
    <property type="entry name" value="Ketoacyl_synth_N"/>
</dbReference>
<dbReference type="InterPro" id="IPR050091">
    <property type="entry name" value="PKS_NRPS_Biosynth_Enz"/>
</dbReference>
<feature type="domain" description="Ketosynthase family 3 (KS3)" evidence="11">
    <location>
        <begin position="423"/>
        <end position="837"/>
    </location>
</feature>
<evidence type="ECO:0000256" key="3">
    <source>
        <dbReference type="ARBA" id="ARBA00022553"/>
    </source>
</evidence>
<dbReference type="Pfam" id="PF00109">
    <property type="entry name" value="ketoacyl-synt"/>
    <property type="match status" value="1"/>
</dbReference>
<dbReference type="Gene3D" id="1.10.1200.10">
    <property type="entry name" value="ACP-like"/>
    <property type="match status" value="1"/>
</dbReference>
<dbReference type="Pfam" id="PF18558">
    <property type="entry name" value="HTH_51"/>
    <property type="match status" value="1"/>
</dbReference>
<protein>
    <submittedName>
        <fullName evidence="13">Uncharacterized protein</fullName>
    </submittedName>
</protein>
<keyword evidence="5" id="KW-0808">Transferase</keyword>
<dbReference type="InterPro" id="IPR009081">
    <property type="entry name" value="PP-bd_ACP"/>
</dbReference>
<dbReference type="InterPro" id="IPR029063">
    <property type="entry name" value="SAM-dependent_MTases_sf"/>
</dbReference>
<comment type="pathway">
    <text evidence="1">Secondary metabolite biosynthesis; terpenoid biosynthesis.</text>
</comment>
<dbReference type="PANTHER" id="PTHR43775">
    <property type="entry name" value="FATTY ACID SYNTHASE"/>
    <property type="match status" value="1"/>
</dbReference>
<gene>
    <name evidence="13" type="ORF">BJX63DRAFT_438016</name>
</gene>
<dbReference type="Pfam" id="PF00550">
    <property type="entry name" value="PP-binding"/>
    <property type="match status" value="1"/>
</dbReference>
<dbReference type="Proteomes" id="UP001610334">
    <property type="component" value="Unassembled WGS sequence"/>
</dbReference>
<dbReference type="InterPro" id="IPR013217">
    <property type="entry name" value="Methyltransf_12"/>
</dbReference>
<keyword evidence="6" id="KW-0511">Multifunctional enzyme</keyword>
<dbReference type="PROSITE" id="PS52004">
    <property type="entry name" value="KS3_2"/>
    <property type="match status" value="1"/>
</dbReference>
<dbReference type="PANTHER" id="PTHR43775:SF21">
    <property type="entry name" value="NON-REDUCING POLYKETIDE SYNTHASE AUSA-RELATED"/>
    <property type="match status" value="1"/>
</dbReference>
<evidence type="ECO:0000256" key="7">
    <source>
        <dbReference type="ARBA" id="ARBA00047988"/>
    </source>
</evidence>
<evidence type="ECO:0000313" key="13">
    <source>
        <dbReference type="EMBL" id="KAL2802294.1"/>
    </source>
</evidence>
<dbReference type="PROSITE" id="PS50075">
    <property type="entry name" value="CARRIER"/>
    <property type="match status" value="1"/>
</dbReference>
<dbReference type="Pfam" id="PF20434">
    <property type="entry name" value="BD-FAE"/>
    <property type="match status" value="1"/>
</dbReference>
<dbReference type="InterPro" id="IPR049492">
    <property type="entry name" value="BD-FAE-like_dom"/>
</dbReference>
<accession>A0ABR4GT91</accession>
<evidence type="ECO:0000256" key="6">
    <source>
        <dbReference type="ARBA" id="ARBA00023268"/>
    </source>
</evidence>
<evidence type="ECO:0000256" key="9">
    <source>
        <dbReference type="SAM" id="MobiDB-lite"/>
    </source>
</evidence>
<dbReference type="SMART" id="SM00826">
    <property type="entry name" value="PKS_DH"/>
    <property type="match status" value="1"/>
</dbReference>
<proteinExistence type="predicted"/>
<dbReference type="Pfam" id="PF00698">
    <property type="entry name" value="Acyl_transf_1"/>
    <property type="match status" value="1"/>
</dbReference>
<dbReference type="InterPro" id="IPR020807">
    <property type="entry name" value="PKS_DH"/>
</dbReference>
<dbReference type="InterPro" id="IPR016036">
    <property type="entry name" value="Malonyl_transacylase_ACP-bd"/>
</dbReference>
<dbReference type="SUPFAM" id="SSF55048">
    <property type="entry name" value="Probable ACP-binding domain of malonyl-CoA ACP transacylase"/>
    <property type="match status" value="1"/>
</dbReference>
<feature type="active site" description="Proton donor; for dehydratase activity" evidence="8">
    <location>
        <position position="1510"/>
    </location>
</feature>
<organism evidence="13 14">
    <name type="scientific">Aspergillus granulosus</name>
    <dbReference type="NCBI Taxonomy" id="176169"/>
    <lineage>
        <taxon>Eukaryota</taxon>
        <taxon>Fungi</taxon>
        <taxon>Dikarya</taxon>
        <taxon>Ascomycota</taxon>
        <taxon>Pezizomycotina</taxon>
        <taxon>Eurotiomycetes</taxon>
        <taxon>Eurotiomycetidae</taxon>
        <taxon>Eurotiales</taxon>
        <taxon>Aspergillaceae</taxon>
        <taxon>Aspergillus</taxon>
        <taxon>Aspergillus subgen. Nidulantes</taxon>
    </lineage>
</organism>
<dbReference type="SMART" id="SM00825">
    <property type="entry name" value="PKS_KS"/>
    <property type="match status" value="1"/>
</dbReference>
<dbReference type="InterPro" id="IPR016035">
    <property type="entry name" value="Acyl_Trfase/lysoPLipase"/>
</dbReference>
<dbReference type="CDD" id="cd00833">
    <property type="entry name" value="PKS"/>
    <property type="match status" value="1"/>
</dbReference>
<feature type="domain" description="PKS/mFAS DH" evidence="12">
    <location>
        <begin position="1317"/>
        <end position="1603"/>
    </location>
</feature>
<dbReference type="InterPro" id="IPR018201">
    <property type="entry name" value="Ketoacyl_synth_AS"/>
</dbReference>
<dbReference type="InterPro" id="IPR016039">
    <property type="entry name" value="Thiolase-like"/>
</dbReference>
<evidence type="ECO:0000256" key="2">
    <source>
        <dbReference type="ARBA" id="ARBA00022450"/>
    </source>
</evidence>
<dbReference type="SUPFAM" id="SSF47336">
    <property type="entry name" value="ACP-like"/>
    <property type="match status" value="1"/>
</dbReference>
<dbReference type="Gene3D" id="3.40.366.10">
    <property type="entry name" value="Malonyl-Coenzyme A Acyl Carrier Protein, domain 2"/>
    <property type="match status" value="2"/>
</dbReference>
<evidence type="ECO:0000259" key="12">
    <source>
        <dbReference type="PROSITE" id="PS52019"/>
    </source>
</evidence>
<dbReference type="Gene3D" id="3.10.129.110">
    <property type="entry name" value="Polyketide synthase dehydratase"/>
    <property type="match status" value="1"/>
</dbReference>
<keyword evidence="2" id="KW-0596">Phosphopantetheine</keyword>
<dbReference type="InterPro" id="IPR001227">
    <property type="entry name" value="Ac_transferase_dom_sf"/>
</dbReference>
<evidence type="ECO:0000259" key="11">
    <source>
        <dbReference type="PROSITE" id="PS52004"/>
    </source>
</evidence>
<keyword evidence="3" id="KW-0597">Phosphoprotein</keyword>
<keyword evidence="4" id="KW-0489">Methyltransferase</keyword>
<dbReference type="SMART" id="SM00827">
    <property type="entry name" value="PKS_AT"/>
    <property type="match status" value="1"/>
</dbReference>
<dbReference type="Pfam" id="PF00326">
    <property type="entry name" value="Peptidase_S9"/>
    <property type="match status" value="1"/>
</dbReference>
<sequence length="2504" mass="273488">MGSLDATSTHRVSVLFGPKYPEVQLSTSHIRRYLSESPASRLFINVVEDLPSVWSEIVSLWPALRSIAGESQLRQLSLFLQGKAPQETSTNQMNFLLLPVTVLRHMVDLHRLRQEKPEYEITGVQGFCVGYLAAIVACWEMGSPEFLQALGVILRLAVVIGAAVDVDELVKQRAQSIAVRWKSSTEYSSLVETLTGYSGAYIACVTDTTAATVAVWEDQAASVAASLENRGLSVKVMSLYGRFHHSDFIPLTGEIITLCERDDRFRLPGKKPHRRLPRSNIDGTEVDMGSLVSTAVESILARQVNWGQTVSSSLEGVTDWKDLVTIGEGQSVPRSARQRILHTVERDDGDSYGWTDNSVSGCSVNENAAKETTLNGAAVGGTGVNGYAASGDTINSTASSDATISSNGVYRSTVNNGAPASTTFPIAVTGLACRYPQADSVEELWEILDLGHCTVSPMPTDRLKPDQLQREPKGPFWGNYLSRPDAFDHRFFGISAREAESMDPQQRLLLQVAYEAMESAGYCGLRGSKLPEDVGCYVGVGSDDYSENIGSRDATAFSATGTLQAFNSGRISHFFGWTGPSVTIDTACSSAAVAIHLACQALKTNDCSIAVAGGVNVMTDPRWSQNLAAASFLSPTGASRAFDADANGYCRGEGAGILVLRPLDAALKDGDPIYAVITGSAVNQGANCSPITVPDSRSQKDLYMKALSLSKLRPEAVSYVEAHGTGTQVGDPIEYESVRATFGSPYRKEKLYIGSVKDNIGHTETSSGVAGMLKTILMLQKHKIPKQANFSRLNPKIAPSSQIIVPTRTIEWESANRVAMVTNYGAAGSNAAIVVREPSFSATPLTGEHHSRPRLPTTAPFFISAQTEESLRSYCQALQGTIRVAEASDTGAVNDIVYNLARKQNRNMDYFVVFLAASQDSSDVLAYLEDIASGRTKVERQPQTPYPTILCFGGQTGNTANISEDLYECSELLRHYLRECENACQTLNLPSLFPAIFNPLPNKDLVSLHCILFSIQYATAKAWIDSGLPVTRMIGHSFGQLTAVCVAGGLSLLDGMRFISERAKLIRSNWGSVSGVMLSVRASKKQVQALVDAASNSVDIACFNGPDRFVLSGDEIAIQKVEQMSVETGMNIQMKRLDNTHAFHSRLVDRILPGLAEVAGSLNYKPLSISVEACSEAQDDWVFVTREKLVQHSRMPVYFHDAVQRMLSRINGPCAWLEAGSGSPVINMIRRDLDASEPSKGHVYLPIDLRGPQAQGTLAKVTCTLWSKNVPVQFWPFHPSQAGYKWINLPPYQFAKTSHWIDYVPNAFQSPLETTSKEIPGSLVRLLKKRDKECLFGVNTQDPVYRICTAGHAVVDQNLCPASLYFELVMRAATAVSSKGADVSMFRIENLAISAPLVLDMPGDVFVQLALSDQIHDSWVFVLYSREGDRESVNPRHRQNLVVARGIITSPSSSGLKRSAVYHAFRRAVNYADYYHGVDEVYAVGHEAIGRVLLPSSPTKDTSCDPILIDNFIQVAGIHVNCLSEMQDNEVFVCSSVEDVLIGEPFIKRDLVATSPWVVYSNYEREAKRKVMCDIFVMDQKSGALALCITSATFTSVSIQSLKRTLARLSNKPLEKSAQLGQAQPAIHMDVETAGLDSVSISGSAKNTPSGDHGHLQAIQNMLSDLLGVSTGELLADTALGDAGVDSLMSTEVMTETKKRFGVVISSAELAGIPDVRGLVQRIFPGDSGIHSETQSQQPLEIDIAIGEPTLTSTSSSDATTEGDEESGFIDQAGELFAATRRSDEYSRKTQFTGFCNTVYPQQMELVTSYVAEAFQELGVSLASLEPGQQVPHVTVLPQHSKVLKQLYAVLEYSNLVQRRGKDLIRTHQPVGDVASLTLHNKILGKYAQHVSEHKLLHTTGSRLAECLTGTADPLSLLFQDEQARALMTDVYSNAPMFKAATMHLASYLKNLLLQHVSVCHRVIKVLEIGAGTGGTTDYLITQLAAVPGLNFQYTFTDLSSSLVTLARKRFKAHGFMSYMTMDIERDPPQELLGQYDIILSSNCIHATHNLVSSCANIRKLLRPKGILCLIELTRNLFWFDLVFGLLEGWWLFNDGRSHALADERRWDHSLRQAGLNWVDWTENGLEESQILRLIVASPAQPAGALIPSPTADAVLVRAEKVVYAEKDGLQLCADIYYPSTPDNEGKQRPVAILLHGGGHIMLSRKDICLAQVHTLLDMGFLPVAIDYRLCPEVSLLDGPMQDAAEALAWARSGLPQLNLRRPDITPDGTNVVAVGWSSGGHLAMTLAWTASARGIQAPEAILSFYSATDYTDPFWRKPNFPYKGNVSPSSDNQTNHPLDALHDTPLTSYNPQPDRRALGGWMSPNDPCSRIALHMNWACQTLPVLLHGWKYKSLAAGKNSNNKVILPNPEPAEIQTICPLSQAKAGRYHTPTFIIHGALDDLIPVEQARRTHEVMRNNGVECELRVVEGALHLFDHEPGFAENQKAVEAVADGYEFLRGHVDI</sequence>
<dbReference type="Pfam" id="PF21089">
    <property type="entry name" value="PKS_DH_N"/>
    <property type="match status" value="1"/>
</dbReference>